<proteinExistence type="predicted"/>
<gene>
    <name evidence="1" type="ORF">PCOR1329_LOCUS35436</name>
</gene>
<evidence type="ECO:0000313" key="2">
    <source>
        <dbReference type="Proteomes" id="UP001189429"/>
    </source>
</evidence>
<dbReference type="EMBL" id="CAUYUJ010014329">
    <property type="protein sequence ID" value="CAK0839850.1"/>
    <property type="molecule type" value="Genomic_DNA"/>
</dbReference>
<accession>A0ABN9T4B4</accession>
<reference evidence="1" key="1">
    <citation type="submission" date="2023-10" db="EMBL/GenBank/DDBJ databases">
        <authorList>
            <person name="Chen Y."/>
            <person name="Shah S."/>
            <person name="Dougan E. K."/>
            <person name="Thang M."/>
            <person name="Chan C."/>
        </authorList>
    </citation>
    <scope>NUCLEOTIDE SEQUENCE [LARGE SCALE GENOMIC DNA]</scope>
</reference>
<organism evidence="1 2">
    <name type="scientific">Prorocentrum cordatum</name>
    <dbReference type="NCBI Taxonomy" id="2364126"/>
    <lineage>
        <taxon>Eukaryota</taxon>
        <taxon>Sar</taxon>
        <taxon>Alveolata</taxon>
        <taxon>Dinophyceae</taxon>
        <taxon>Prorocentrales</taxon>
        <taxon>Prorocentraceae</taxon>
        <taxon>Prorocentrum</taxon>
    </lineage>
</organism>
<evidence type="ECO:0000313" key="1">
    <source>
        <dbReference type="EMBL" id="CAK0839850.1"/>
    </source>
</evidence>
<sequence>MTQEDGRKSVMFGWLWQLRPFCPFRSAFCADGGVNAEMGELSERAAVTFREFAPVSLEIQMGKVPDPKVVKPFLEKLSETNELWKVALGRMRLSEDFQAAAGAPQRSTRRRQAASELRWLCPQFCHASLLNWRFSGAHSCAQALHVRF</sequence>
<dbReference type="Proteomes" id="UP001189429">
    <property type="component" value="Unassembled WGS sequence"/>
</dbReference>
<keyword evidence="2" id="KW-1185">Reference proteome</keyword>
<protein>
    <submittedName>
        <fullName evidence="1">Uncharacterized protein</fullName>
    </submittedName>
</protein>
<comment type="caution">
    <text evidence="1">The sequence shown here is derived from an EMBL/GenBank/DDBJ whole genome shotgun (WGS) entry which is preliminary data.</text>
</comment>
<name>A0ABN9T4B4_9DINO</name>